<dbReference type="PANTHER" id="PTHR30250:SF11">
    <property type="entry name" value="O-ANTIGEN TRANSPORTER-RELATED"/>
    <property type="match status" value="1"/>
</dbReference>
<evidence type="ECO:0000256" key="3">
    <source>
        <dbReference type="ARBA" id="ARBA00022692"/>
    </source>
</evidence>
<keyword evidence="2" id="KW-1003">Cell membrane</keyword>
<feature type="transmembrane region" description="Helical" evidence="6">
    <location>
        <begin position="223"/>
        <end position="241"/>
    </location>
</feature>
<feature type="transmembrane region" description="Helical" evidence="6">
    <location>
        <begin position="40"/>
        <end position="61"/>
    </location>
</feature>
<feature type="transmembrane region" description="Helical" evidence="6">
    <location>
        <begin position="453"/>
        <end position="475"/>
    </location>
</feature>
<dbReference type="InterPro" id="IPR002528">
    <property type="entry name" value="MATE_fam"/>
</dbReference>
<comment type="subcellular location">
    <subcellularLocation>
        <location evidence="1">Cell membrane</location>
        <topology evidence="1">Multi-pass membrane protein</topology>
    </subcellularLocation>
</comment>
<protein>
    <submittedName>
        <fullName evidence="7">Membrane protein involved in the export of O-antigen and teichoic acid</fullName>
    </submittedName>
</protein>
<feature type="transmembrane region" description="Helical" evidence="6">
    <location>
        <begin position="119"/>
        <end position="138"/>
    </location>
</feature>
<reference evidence="8" key="1">
    <citation type="submission" date="2016-10" db="EMBL/GenBank/DDBJ databases">
        <authorList>
            <person name="Varghese N."/>
            <person name="Submissions S."/>
        </authorList>
    </citation>
    <scope>NUCLEOTIDE SEQUENCE [LARGE SCALE GENOMIC DNA]</scope>
    <source>
        <strain evidence="8">DSM 3695</strain>
    </source>
</reference>
<dbReference type="Pfam" id="PF01554">
    <property type="entry name" value="MatE"/>
    <property type="match status" value="1"/>
</dbReference>
<evidence type="ECO:0000313" key="8">
    <source>
        <dbReference type="Proteomes" id="UP000199310"/>
    </source>
</evidence>
<keyword evidence="8" id="KW-1185">Reference proteome</keyword>
<name>A0A1I0S8E6_9BACT</name>
<dbReference type="AlphaFoldDB" id="A0A1I0S8E6"/>
<keyword evidence="4 6" id="KW-1133">Transmembrane helix</keyword>
<feature type="transmembrane region" description="Helical" evidence="6">
    <location>
        <begin position="182"/>
        <end position="202"/>
    </location>
</feature>
<feature type="transmembrane region" description="Helical" evidence="6">
    <location>
        <begin position="158"/>
        <end position="176"/>
    </location>
</feature>
<evidence type="ECO:0000256" key="6">
    <source>
        <dbReference type="SAM" id="Phobius"/>
    </source>
</evidence>
<accession>A0A1I0S8E6</accession>
<evidence type="ECO:0000256" key="2">
    <source>
        <dbReference type="ARBA" id="ARBA00022475"/>
    </source>
</evidence>
<evidence type="ECO:0000256" key="5">
    <source>
        <dbReference type="ARBA" id="ARBA00023136"/>
    </source>
</evidence>
<feature type="transmembrane region" description="Helical" evidence="6">
    <location>
        <begin position="12"/>
        <end position="34"/>
    </location>
</feature>
<dbReference type="EMBL" id="FOJG01000002">
    <property type="protein sequence ID" value="SEW52407.1"/>
    <property type="molecule type" value="Genomic_DNA"/>
</dbReference>
<feature type="transmembrane region" description="Helical" evidence="6">
    <location>
        <begin position="366"/>
        <end position="387"/>
    </location>
</feature>
<dbReference type="InterPro" id="IPR050833">
    <property type="entry name" value="Poly_Biosynth_Transport"/>
</dbReference>
<dbReference type="GO" id="GO:0005886">
    <property type="term" value="C:plasma membrane"/>
    <property type="evidence" value="ECO:0007669"/>
    <property type="project" value="UniProtKB-SubCell"/>
</dbReference>
<dbReference type="RefSeq" id="WP_089898781.1">
    <property type="nucleotide sequence ID" value="NZ_FOJG01000002.1"/>
</dbReference>
<feature type="transmembrane region" description="Helical" evidence="6">
    <location>
        <begin position="82"/>
        <end position="104"/>
    </location>
</feature>
<feature type="transmembrane region" description="Helical" evidence="6">
    <location>
        <begin position="399"/>
        <end position="418"/>
    </location>
</feature>
<evidence type="ECO:0000313" key="7">
    <source>
        <dbReference type="EMBL" id="SEW52407.1"/>
    </source>
</evidence>
<evidence type="ECO:0000256" key="4">
    <source>
        <dbReference type="ARBA" id="ARBA00022989"/>
    </source>
</evidence>
<dbReference type="PANTHER" id="PTHR30250">
    <property type="entry name" value="PST FAMILY PREDICTED COLANIC ACID TRANSPORTER"/>
    <property type="match status" value="1"/>
</dbReference>
<dbReference type="Proteomes" id="UP000199310">
    <property type="component" value="Unassembled WGS sequence"/>
</dbReference>
<organism evidence="7 8">
    <name type="scientific">Chitinophaga arvensicola</name>
    <dbReference type="NCBI Taxonomy" id="29529"/>
    <lineage>
        <taxon>Bacteria</taxon>
        <taxon>Pseudomonadati</taxon>
        <taxon>Bacteroidota</taxon>
        <taxon>Chitinophagia</taxon>
        <taxon>Chitinophagales</taxon>
        <taxon>Chitinophagaceae</taxon>
        <taxon>Chitinophaga</taxon>
    </lineage>
</organism>
<keyword evidence="5 6" id="KW-0472">Membrane</keyword>
<proteinExistence type="predicted"/>
<sequence length="498" mass="57033">MGVVKHQSIKSSLLIYLGFAIGGINTVLLFPHFFTGDQFGLTRIFFDLGLIMVPFCTFSTGTMMNRYYPYYSTHLSEKKNDLLTWVFLISLLGFLLFVGGTFIFKGLIVRKYNTNSPLFIDYFYLLYPAVFGLVMYTVFESYSWSRHETVLSNSLKELGVRIFTTFLIVLYVFKWISFPVFMWLFSLSYFFALLVLLICLRRKNLLHFTFRISSVTRRMYKRMGVYSGTVMSATLFFVVAQNVDSLIISSFKGLNQAAYLSIATYMATLIQVPQRSIASIATPVMAQAWKDKDISKIDEIYKKSAILQLVAALFIFLFIWLNIDNIYKMMPAEYSVAKYVVFYLGVAKVIDMGTGANQQLLSTSRLWYFELVSSTLLVAMSIPLNYFLIREYGITGSGYALLISMFTFNTIRYIFIWIRFGLQPFSLNTLKAIGISAVVYFACHYALPDLGNLYINILLSGICFTLLFVSGILILRVSEDINSTFFSVLRKITARNRS</sequence>
<feature type="transmembrane region" description="Helical" evidence="6">
    <location>
        <begin position="305"/>
        <end position="323"/>
    </location>
</feature>
<evidence type="ECO:0000256" key="1">
    <source>
        <dbReference type="ARBA" id="ARBA00004651"/>
    </source>
</evidence>
<feature type="transmembrane region" description="Helical" evidence="6">
    <location>
        <begin position="335"/>
        <end position="354"/>
    </location>
</feature>
<dbReference type="STRING" id="29529.SAMN04488122_4808"/>
<dbReference type="OrthoDB" id="88014at2"/>
<gene>
    <name evidence="7" type="ORF">SAMN04488122_4808</name>
</gene>
<keyword evidence="3 6" id="KW-0812">Transmembrane</keyword>